<feature type="domain" description="Ig-like" evidence="7">
    <location>
        <begin position="366"/>
        <end position="453"/>
    </location>
</feature>
<sequence length="601" mass="66556">NAGAAKAIVIFSPNWATVFTKESVTLTCHVDSSAGGFSWYKDGVQIRSEQKYTIGSAQVSDSGRYQCKSQSSDRSDSVTLTVSNDYLALKVPPYVFEGDNVYVFCAGYAGFHAEKADLKKGNMFIASSPNGSFQIGRVTMATSGSYTCYRTVGYYSPYNYVSSADISVKELFSKPVISVNSGSPNQINEDSILIKCDTKLSPHRETTELQFAFYRNGHNVQGFSSSNQYGVPSAQLEHSGNYTCEIKDQSGSVKKASDQKSIEIKEMFSSPQIKVSPDDQVTEGDHMTITCDTKLSPHRETTELQFVFYRNGHNVQGFSSSNQYGVPSAQLEDSGNYTCEIKDQSGSVKKASDPKSIEIKELVRTPLDKSQPRDQVTEGDHMTITCDTKLSPHRETTELQFAFYRNGHNVQEFSSSNQYGVPSAQLEDSGNYCCEIRDQSGSVKKESDPKNIRIQGMILMQDRSFGNIYVLIVIGVTLTFAVLLAVALLAFKYRHRRSGDSVHKAQYRAGRRQQAEDQQTSNDMTPEPEYDNMVFQDVSHTNNVCSTYFYINQQTASSSSSPVNNNDEGSVIYAAIKSKSTRTAKNQGEPAESLYENFSAK</sequence>
<evidence type="ECO:0000256" key="4">
    <source>
        <dbReference type="ARBA" id="ARBA00023319"/>
    </source>
</evidence>
<dbReference type="AlphaFoldDB" id="Q4VWU5"/>
<keyword evidence="1" id="KW-0732">Signal</keyword>
<dbReference type="GO" id="GO:0009897">
    <property type="term" value="C:external side of plasma membrane"/>
    <property type="evidence" value="ECO:0007669"/>
    <property type="project" value="TreeGrafter"/>
</dbReference>
<keyword evidence="4" id="KW-0393">Immunoglobulin domain</keyword>
<dbReference type="PROSITE" id="PS50835">
    <property type="entry name" value="IG_LIKE"/>
    <property type="match status" value="4"/>
</dbReference>
<protein>
    <submittedName>
        <fullName evidence="8">Type I TM-receptor XFL1.4</fullName>
    </submittedName>
</protein>
<dbReference type="InterPro" id="IPR036179">
    <property type="entry name" value="Ig-like_dom_sf"/>
</dbReference>
<evidence type="ECO:0000256" key="5">
    <source>
        <dbReference type="SAM" id="MobiDB-lite"/>
    </source>
</evidence>
<evidence type="ECO:0000256" key="2">
    <source>
        <dbReference type="ARBA" id="ARBA00022737"/>
    </source>
</evidence>
<dbReference type="InterPro" id="IPR013783">
    <property type="entry name" value="Ig-like_fold"/>
</dbReference>
<feature type="domain" description="Ig-like" evidence="7">
    <location>
        <begin position="22"/>
        <end position="83"/>
    </location>
</feature>
<keyword evidence="8" id="KW-0675">Receptor</keyword>
<dbReference type="GO" id="GO:0006955">
    <property type="term" value="P:immune response"/>
    <property type="evidence" value="ECO:0007669"/>
    <property type="project" value="TreeGrafter"/>
</dbReference>
<keyword evidence="6" id="KW-0472">Membrane</keyword>
<keyword evidence="6" id="KW-0812">Transmembrane</keyword>
<dbReference type="PANTHER" id="PTHR11481:SF64">
    <property type="entry name" value="FC RECEPTOR-LIKE PROTEIN 4"/>
    <property type="match status" value="1"/>
</dbReference>
<feature type="domain" description="Ig-like" evidence="7">
    <location>
        <begin position="175"/>
        <end position="263"/>
    </location>
</feature>
<dbReference type="InterPro" id="IPR007110">
    <property type="entry name" value="Ig-like_dom"/>
</dbReference>
<feature type="region of interest" description="Disordered" evidence="5">
    <location>
        <begin position="502"/>
        <end position="530"/>
    </location>
</feature>
<evidence type="ECO:0000256" key="1">
    <source>
        <dbReference type="ARBA" id="ARBA00022729"/>
    </source>
</evidence>
<proteinExistence type="evidence at transcript level"/>
<dbReference type="Pfam" id="PF13895">
    <property type="entry name" value="Ig_2"/>
    <property type="match status" value="3"/>
</dbReference>
<dbReference type="PANTHER" id="PTHR11481">
    <property type="entry name" value="IMMUNOGLOBULIN FC RECEPTOR"/>
    <property type="match status" value="1"/>
</dbReference>
<dbReference type="InterPro" id="IPR050488">
    <property type="entry name" value="Ig_Fc_receptor"/>
</dbReference>
<accession>Q4VWU5</accession>
<feature type="region of interest" description="Disordered" evidence="5">
    <location>
        <begin position="580"/>
        <end position="601"/>
    </location>
</feature>
<feature type="non-terminal residue" evidence="8">
    <location>
        <position position="1"/>
    </location>
</feature>
<dbReference type="Gene3D" id="2.60.40.10">
    <property type="entry name" value="Immunoglobulins"/>
    <property type="match status" value="5"/>
</dbReference>
<dbReference type="SMART" id="SM00409">
    <property type="entry name" value="IG"/>
    <property type="match status" value="5"/>
</dbReference>
<keyword evidence="6" id="KW-1133">Transmembrane helix</keyword>
<keyword evidence="3" id="KW-1015">Disulfide bond</keyword>
<organism evidence="8">
    <name type="scientific">Xenopus laevis</name>
    <name type="common">African clawed frog</name>
    <dbReference type="NCBI Taxonomy" id="8355"/>
    <lineage>
        <taxon>Eukaryota</taxon>
        <taxon>Metazoa</taxon>
        <taxon>Chordata</taxon>
        <taxon>Craniata</taxon>
        <taxon>Vertebrata</taxon>
        <taxon>Euteleostomi</taxon>
        <taxon>Amphibia</taxon>
        <taxon>Batrachia</taxon>
        <taxon>Anura</taxon>
        <taxon>Pipoidea</taxon>
        <taxon>Pipidae</taxon>
        <taxon>Xenopodinae</taxon>
        <taxon>Xenopus</taxon>
        <taxon>Xenopus</taxon>
    </lineage>
</organism>
<feature type="transmembrane region" description="Helical" evidence="6">
    <location>
        <begin position="468"/>
        <end position="491"/>
    </location>
</feature>
<keyword evidence="2" id="KW-0677">Repeat</keyword>
<dbReference type="InterPro" id="IPR003598">
    <property type="entry name" value="Ig_sub2"/>
</dbReference>
<evidence type="ECO:0000256" key="3">
    <source>
        <dbReference type="ARBA" id="ARBA00023157"/>
    </source>
</evidence>
<feature type="domain" description="Ig-like" evidence="7">
    <location>
        <begin position="271"/>
        <end position="358"/>
    </location>
</feature>
<dbReference type="SUPFAM" id="SSF48726">
    <property type="entry name" value="Immunoglobulin"/>
    <property type="match status" value="5"/>
</dbReference>
<evidence type="ECO:0000256" key="6">
    <source>
        <dbReference type="SAM" id="Phobius"/>
    </source>
</evidence>
<dbReference type="EMBL" id="AY293303">
    <property type="protein sequence ID" value="AAQ56585.1"/>
    <property type="molecule type" value="mRNA"/>
</dbReference>
<dbReference type="FunFam" id="2.60.40.10:FF:000651">
    <property type="entry name" value="Fc receptor like 1"/>
    <property type="match status" value="1"/>
</dbReference>
<dbReference type="InterPro" id="IPR003599">
    <property type="entry name" value="Ig_sub"/>
</dbReference>
<reference evidence="8" key="1">
    <citation type="journal article" date="2008" name="BMC Evol. Biol.">
        <title>The Xenopus FcR family demonstrates continually high diversification of paired receptors in vertebrate evolution.</title>
        <authorList>
            <person name="Guselnikov S.V."/>
            <person name="Ramanayake T."/>
            <person name="Erilova A.Y."/>
            <person name="Mechetina L.V."/>
            <person name="Najakshin A.M."/>
            <person name="Robert J."/>
            <person name="Taranin A.V."/>
        </authorList>
    </citation>
    <scope>NUCLEOTIDE SEQUENCE</scope>
    <source>
        <tissue evidence="8">Spleen</tissue>
    </source>
</reference>
<dbReference type="GO" id="GO:0007166">
    <property type="term" value="P:cell surface receptor signaling pathway"/>
    <property type="evidence" value="ECO:0007669"/>
    <property type="project" value="TreeGrafter"/>
</dbReference>
<dbReference type="GO" id="GO:0004888">
    <property type="term" value="F:transmembrane signaling receptor activity"/>
    <property type="evidence" value="ECO:0007669"/>
    <property type="project" value="TreeGrafter"/>
</dbReference>
<evidence type="ECO:0000259" key="7">
    <source>
        <dbReference type="PROSITE" id="PS50835"/>
    </source>
</evidence>
<name>Q4VWU5_XENLA</name>
<evidence type="ECO:0000313" key="8">
    <source>
        <dbReference type="EMBL" id="AAQ56585.1"/>
    </source>
</evidence>
<dbReference type="SMART" id="SM00408">
    <property type="entry name" value="IGc2"/>
    <property type="match status" value="5"/>
</dbReference>